<sequence>MTTTELPANMAEAISRTKQELRARIGDVAGAFAGVRDRMRREVDAVATDPAAFPVVRFRDIAEGAVPHRTLGAVRRRGCAVVRGTFAPETAEAWDAELAAYLADNDFAGTYQGPADDVFAGLASGQPQIYPVYWSKPQIQARQHEHMVAVRRFLNSFWRHESEGRVWFDPDRDTAYPDRIRRRAPGSASLGLSAHTDSGSVERWLLPAYQRVFRHVFDGDWRAYDPWDGAYRTEVDEYPSTVMCSAFRTFQGWTALSEMRRGDGVLHVVPIPSAIVYVLLRALQDDIPGDDLCGAVNGQALPVDDKYHDDDLLPALTSIPDVEPGDTVWWHGDVVHAVADGTNPDRWGSVMYIPASPHCAKNAAYAEQCGRAFLAGKSPGDFAPEDYERTWTGRATVDDLTAVGRDQLGL</sequence>
<dbReference type="PANTHER" id="PTHR30613">
    <property type="entry name" value="UNCHARACTERIZED PROTEIN YBIU-RELATED"/>
    <property type="match status" value="1"/>
</dbReference>
<keyword evidence="2" id="KW-1185">Reference proteome</keyword>
<protein>
    <recommendedName>
        <fullName evidence="3">DUF1479 domain-containing protein</fullName>
    </recommendedName>
</protein>
<name>A0A9R0NXH9_AMYMS</name>
<dbReference type="AlphaFoldDB" id="A0A9R0NXH9"/>
<organism evidence="1 2">
    <name type="scientific">Amycolatopsis mediterranei (strain S699)</name>
    <name type="common">Nocardia mediterranei</name>
    <dbReference type="NCBI Taxonomy" id="713604"/>
    <lineage>
        <taxon>Bacteria</taxon>
        <taxon>Bacillati</taxon>
        <taxon>Actinomycetota</taxon>
        <taxon>Actinomycetes</taxon>
        <taxon>Pseudonocardiales</taxon>
        <taxon>Pseudonocardiaceae</taxon>
        <taxon>Amycolatopsis</taxon>
    </lineage>
</organism>
<dbReference type="InterPro" id="IPR010856">
    <property type="entry name" value="Gig2-like"/>
</dbReference>
<dbReference type="RefSeq" id="WP_014467032.1">
    <property type="nucleotide sequence ID" value="NC_017186.1"/>
</dbReference>
<evidence type="ECO:0008006" key="3">
    <source>
        <dbReference type="Google" id="ProtNLM"/>
    </source>
</evidence>
<dbReference type="Proteomes" id="UP000006138">
    <property type="component" value="Chromosome"/>
</dbReference>
<evidence type="ECO:0000313" key="1">
    <source>
        <dbReference type="EMBL" id="AEK42453.1"/>
    </source>
</evidence>
<dbReference type="PANTHER" id="PTHR30613:SF1">
    <property type="entry name" value="DUF1479 DOMAIN PROTEIN (AFU_ORTHOLOGUE AFUA_5G09280)"/>
    <property type="match status" value="1"/>
</dbReference>
<evidence type="ECO:0000313" key="2">
    <source>
        <dbReference type="Proteomes" id="UP000006138"/>
    </source>
</evidence>
<dbReference type="EMBL" id="CP002896">
    <property type="protein sequence ID" value="AEK42453.1"/>
    <property type="molecule type" value="Genomic_DNA"/>
</dbReference>
<dbReference type="InterPro" id="IPR027443">
    <property type="entry name" value="IPNS-like_sf"/>
</dbReference>
<gene>
    <name evidence="1" type="ordered locus">RAM_19835</name>
</gene>
<dbReference type="KEGG" id="amn:RAM_19835"/>
<proteinExistence type="predicted"/>
<dbReference type="GeneID" id="92871636"/>
<dbReference type="Gene3D" id="2.60.120.330">
    <property type="entry name" value="B-lactam Antibiotic, Isopenicillin N Synthase, Chain"/>
    <property type="match status" value="1"/>
</dbReference>
<accession>A0A9R0NXH9</accession>
<reference evidence="1 2" key="1">
    <citation type="journal article" date="2011" name="J. Bacteriol.">
        <title>Whole genome sequence of the rifamycin B-producing strain Amycolatopsis mediterranei S699.</title>
        <authorList>
            <person name="Verma M."/>
            <person name="Kaur J."/>
            <person name="Kumar M."/>
            <person name="Kumari K."/>
            <person name="Saxena A."/>
            <person name="Anand S."/>
            <person name="Nigam A."/>
            <person name="Ravi V."/>
            <person name="Raghuvanshi S."/>
            <person name="Khurana P."/>
            <person name="Tyagi A.K."/>
            <person name="Khurana J.P."/>
            <person name="Lal R."/>
        </authorList>
    </citation>
    <scope>NUCLEOTIDE SEQUENCE [LARGE SCALE GENOMIC DNA]</scope>
    <source>
        <strain evidence="1 2">S699</strain>
    </source>
</reference>
<dbReference type="SUPFAM" id="SSF51197">
    <property type="entry name" value="Clavaminate synthase-like"/>
    <property type="match status" value="1"/>
</dbReference>
<dbReference type="Pfam" id="PF07350">
    <property type="entry name" value="Gig2-like"/>
    <property type="match status" value="1"/>
</dbReference>